<dbReference type="GO" id="GO:0005524">
    <property type="term" value="F:ATP binding"/>
    <property type="evidence" value="ECO:0007669"/>
    <property type="project" value="UniProtKB-KW"/>
</dbReference>
<organism evidence="20 21">
    <name type="scientific">Flavisphingopyxis soli</name>
    <dbReference type="NCBI Taxonomy" id="2601267"/>
    <lineage>
        <taxon>Bacteria</taxon>
        <taxon>Pseudomonadati</taxon>
        <taxon>Pseudomonadota</taxon>
        <taxon>Alphaproteobacteria</taxon>
        <taxon>Sphingomonadales</taxon>
        <taxon>Sphingopyxidaceae</taxon>
        <taxon>Flavisphingopyxis</taxon>
    </lineage>
</organism>
<dbReference type="PRINTS" id="PR01590">
    <property type="entry name" value="HTHFIS"/>
</dbReference>
<evidence type="ECO:0000259" key="18">
    <source>
        <dbReference type="PROSITE" id="PS50045"/>
    </source>
</evidence>
<keyword evidence="8" id="KW-0902">Two-component regulatory system</keyword>
<dbReference type="InterPro" id="IPR002078">
    <property type="entry name" value="Sigma_54_int"/>
</dbReference>
<dbReference type="SUPFAM" id="SSF52172">
    <property type="entry name" value="CheY-like"/>
    <property type="match status" value="1"/>
</dbReference>
<dbReference type="CDD" id="cd00009">
    <property type="entry name" value="AAA"/>
    <property type="match status" value="1"/>
</dbReference>
<evidence type="ECO:0000256" key="4">
    <source>
        <dbReference type="ARBA" id="ARBA00022491"/>
    </source>
</evidence>
<reference evidence="20 21" key="1">
    <citation type="submission" date="2019-08" db="EMBL/GenBank/DDBJ databases">
        <title>Sphingorhabdus soil sp. nov., isolated from arctic soil.</title>
        <authorList>
            <person name="Liu Y."/>
        </authorList>
    </citation>
    <scope>NUCLEOTIDE SEQUENCE [LARGE SCALE GENOMIC DNA]</scope>
    <source>
        <strain evidence="20 21">D-2Q-5-6</strain>
    </source>
</reference>
<keyword evidence="9" id="KW-0805">Transcription regulation</keyword>
<evidence type="ECO:0000256" key="14">
    <source>
        <dbReference type="ARBA" id="ARBA00029881"/>
    </source>
</evidence>
<evidence type="ECO:0000259" key="19">
    <source>
        <dbReference type="PROSITE" id="PS50110"/>
    </source>
</evidence>
<evidence type="ECO:0000256" key="10">
    <source>
        <dbReference type="ARBA" id="ARBA00023125"/>
    </source>
</evidence>
<evidence type="ECO:0000256" key="2">
    <source>
        <dbReference type="ARBA" id="ARBA00019059"/>
    </source>
</evidence>
<comment type="subcellular location">
    <subcellularLocation>
        <location evidence="1">Cytoplasm</location>
    </subcellularLocation>
</comment>
<dbReference type="Gene3D" id="3.40.50.2300">
    <property type="match status" value="1"/>
</dbReference>
<dbReference type="PROSITE" id="PS50110">
    <property type="entry name" value="RESPONSE_REGULATORY"/>
    <property type="match status" value="1"/>
</dbReference>
<dbReference type="InterPro" id="IPR058031">
    <property type="entry name" value="AAA_lid_NorR"/>
</dbReference>
<evidence type="ECO:0000256" key="15">
    <source>
        <dbReference type="ARBA" id="ARBA00031910"/>
    </source>
</evidence>
<dbReference type="Gene3D" id="1.10.8.60">
    <property type="match status" value="1"/>
</dbReference>
<evidence type="ECO:0000313" key="20">
    <source>
        <dbReference type="EMBL" id="TXC68688.1"/>
    </source>
</evidence>
<evidence type="ECO:0000256" key="6">
    <source>
        <dbReference type="ARBA" id="ARBA00022741"/>
    </source>
</evidence>
<keyword evidence="21" id="KW-1185">Reference proteome</keyword>
<keyword evidence="12" id="KW-0804">Transcription</keyword>
<evidence type="ECO:0000256" key="1">
    <source>
        <dbReference type="ARBA" id="ARBA00004496"/>
    </source>
</evidence>
<keyword evidence="13" id="KW-0535">Nitrogen fixation</keyword>
<dbReference type="InterPro" id="IPR009057">
    <property type="entry name" value="Homeodomain-like_sf"/>
</dbReference>
<comment type="caution">
    <text evidence="20">The sequence shown here is derived from an EMBL/GenBank/DDBJ whole genome shotgun (WGS) entry which is preliminary data.</text>
</comment>
<dbReference type="PANTHER" id="PTHR32071">
    <property type="entry name" value="TRANSCRIPTIONAL REGULATORY PROTEIN"/>
    <property type="match status" value="1"/>
</dbReference>
<evidence type="ECO:0000256" key="17">
    <source>
        <dbReference type="PROSITE-ProRule" id="PRU00169"/>
    </source>
</evidence>
<dbReference type="InterPro" id="IPR001789">
    <property type="entry name" value="Sig_transdc_resp-reg_receiver"/>
</dbReference>
<keyword evidence="3" id="KW-0963">Cytoplasm</keyword>
<dbReference type="Pfam" id="PF00158">
    <property type="entry name" value="Sigma54_activat"/>
    <property type="match status" value="1"/>
</dbReference>
<dbReference type="SMART" id="SM00382">
    <property type="entry name" value="AAA"/>
    <property type="match status" value="1"/>
</dbReference>
<dbReference type="Gene3D" id="3.40.50.300">
    <property type="entry name" value="P-loop containing nucleotide triphosphate hydrolases"/>
    <property type="match status" value="1"/>
</dbReference>
<keyword evidence="7" id="KW-0067">ATP-binding</keyword>
<dbReference type="InterPro" id="IPR011006">
    <property type="entry name" value="CheY-like_superfamily"/>
</dbReference>
<evidence type="ECO:0000256" key="8">
    <source>
        <dbReference type="ARBA" id="ARBA00023012"/>
    </source>
</evidence>
<dbReference type="Gene3D" id="1.10.10.60">
    <property type="entry name" value="Homeodomain-like"/>
    <property type="match status" value="1"/>
</dbReference>
<dbReference type="AlphaFoldDB" id="A0A5C6UAH1"/>
<gene>
    <name evidence="20" type="ORF">FSZ31_06810</name>
</gene>
<dbReference type="InterPro" id="IPR027417">
    <property type="entry name" value="P-loop_NTPase"/>
</dbReference>
<keyword evidence="4" id="KW-0678">Repressor</keyword>
<evidence type="ECO:0000256" key="13">
    <source>
        <dbReference type="ARBA" id="ARBA00023231"/>
    </source>
</evidence>
<dbReference type="EMBL" id="VOPY01000002">
    <property type="protein sequence ID" value="TXC68688.1"/>
    <property type="molecule type" value="Genomic_DNA"/>
</dbReference>
<evidence type="ECO:0000256" key="16">
    <source>
        <dbReference type="ARBA" id="ARBA00043886"/>
    </source>
</evidence>
<dbReference type="GO" id="GO:0006355">
    <property type="term" value="P:regulation of DNA-templated transcription"/>
    <property type="evidence" value="ECO:0007669"/>
    <property type="project" value="InterPro"/>
</dbReference>
<dbReference type="CDD" id="cd00156">
    <property type="entry name" value="REC"/>
    <property type="match status" value="1"/>
</dbReference>
<accession>A0A5C6UAH1</accession>
<evidence type="ECO:0000256" key="11">
    <source>
        <dbReference type="ARBA" id="ARBA00023159"/>
    </source>
</evidence>
<dbReference type="InterPro" id="IPR002197">
    <property type="entry name" value="HTH_Fis"/>
</dbReference>
<dbReference type="GO" id="GO:0043565">
    <property type="term" value="F:sequence-specific DNA binding"/>
    <property type="evidence" value="ECO:0007669"/>
    <property type="project" value="InterPro"/>
</dbReference>
<dbReference type="OrthoDB" id="9154941at2"/>
<protein>
    <recommendedName>
        <fullName evidence="2">DNA-binding transcriptional regulator NtrC</fullName>
    </recommendedName>
    <alternativeName>
        <fullName evidence="14">Nitrogen regulation protein NR(I)</fullName>
    </alternativeName>
    <alternativeName>
        <fullName evidence="15">Nitrogen regulator I</fullName>
    </alternativeName>
</protein>
<dbReference type="Proteomes" id="UP000321129">
    <property type="component" value="Unassembled WGS sequence"/>
</dbReference>
<evidence type="ECO:0000313" key="21">
    <source>
        <dbReference type="Proteomes" id="UP000321129"/>
    </source>
</evidence>
<dbReference type="GO" id="GO:0005737">
    <property type="term" value="C:cytoplasm"/>
    <property type="evidence" value="ECO:0007669"/>
    <property type="project" value="UniProtKB-SubCell"/>
</dbReference>
<dbReference type="Pfam" id="PF02954">
    <property type="entry name" value="HTH_8"/>
    <property type="match status" value="1"/>
</dbReference>
<evidence type="ECO:0000256" key="5">
    <source>
        <dbReference type="ARBA" id="ARBA00022553"/>
    </source>
</evidence>
<feature type="domain" description="Response regulatory" evidence="19">
    <location>
        <begin position="9"/>
        <end position="125"/>
    </location>
</feature>
<proteinExistence type="predicted"/>
<dbReference type="PROSITE" id="PS50045">
    <property type="entry name" value="SIGMA54_INTERACT_4"/>
    <property type="match status" value="1"/>
</dbReference>
<evidence type="ECO:0000256" key="9">
    <source>
        <dbReference type="ARBA" id="ARBA00023015"/>
    </source>
</evidence>
<evidence type="ECO:0000256" key="12">
    <source>
        <dbReference type="ARBA" id="ARBA00023163"/>
    </source>
</evidence>
<keyword evidence="5 17" id="KW-0597">Phosphoprotein</keyword>
<dbReference type="Pfam" id="PF25601">
    <property type="entry name" value="AAA_lid_14"/>
    <property type="match status" value="1"/>
</dbReference>
<keyword evidence="11" id="KW-0010">Activator</keyword>
<dbReference type="PANTHER" id="PTHR32071:SF95">
    <property type="entry name" value="DNA-BINDING TRANSCRIPTIONAL REGULATOR NTRC"/>
    <property type="match status" value="1"/>
</dbReference>
<dbReference type="SUPFAM" id="SSF52540">
    <property type="entry name" value="P-loop containing nucleoside triphosphate hydrolases"/>
    <property type="match status" value="1"/>
</dbReference>
<sequence length="475" mass="51086">MATAQGVKMLMLVNDEPSQQRLVSAIAGRDGWRTIFAGDTETALAMLGTQDGMALDAVILDSWGPESEIELFVREFRVARPALPILLMTAGMTAEALAAMRAGASDIFHKPATPGRLIAALDALIDKKRMRGELRPLFEKFSAELDFDEMIGVSTGYRSALAIAAKAARARVPLLIAGETGSGRLQLAKAIHASSPRARNAFVVVDCAEIEPGLIGSCLFGHERGAFAGAFDRSEGKFSAADGGTLYIDHVELLPDDLQRSVYEAIETGRFSRLGAQQISEVDTRIIAAGNVDLAAASAAGRFREDLYFKLATVQLSIPPLREREGDIASLSRHFLGRFAELPSMPSLGLGDDALRLLRAYHWPGNVRQLQGVLFRAAVTCTSDAITLADLPNVQAATIVAPVSDDIRNEPTDGIGVTLYECDGNLRPLSEIEADVIRLAIGHYRGRMSEVARRLGIGRSTLYRKLADLGIDTAA</sequence>
<dbReference type="GO" id="GO:0000160">
    <property type="term" value="P:phosphorelay signal transduction system"/>
    <property type="evidence" value="ECO:0007669"/>
    <property type="project" value="UniProtKB-KW"/>
</dbReference>
<feature type="modified residue" description="4-aspartylphosphate" evidence="17">
    <location>
        <position position="61"/>
    </location>
</feature>
<evidence type="ECO:0000256" key="3">
    <source>
        <dbReference type="ARBA" id="ARBA00022490"/>
    </source>
</evidence>
<keyword evidence="10" id="KW-0238">DNA-binding</keyword>
<feature type="domain" description="Sigma-54 factor interaction" evidence="18">
    <location>
        <begin position="150"/>
        <end position="379"/>
    </location>
</feature>
<dbReference type="InterPro" id="IPR003593">
    <property type="entry name" value="AAA+_ATPase"/>
</dbReference>
<dbReference type="SUPFAM" id="SSF46689">
    <property type="entry name" value="Homeodomain-like"/>
    <property type="match status" value="1"/>
</dbReference>
<name>A0A5C6UAH1_9SPHN</name>
<comment type="function">
    <text evidence="16">Member of the two-component regulatory system NtrB/NtrC, which controls expression of the nitrogen-regulated (ntr) genes in response to nitrogen limitation. Phosphorylated NtrC binds directly to DNA and stimulates the formation of open promoter-sigma54-RNA polymerase complexes.</text>
</comment>
<dbReference type="SMART" id="SM00448">
    <property type="entry name" value="REC"/>
    <property type="match status" value="1"/>
</dbReference>
<dbReference type="Pfam" id="PF00072">
    <property type="entry name" value="Response_reg"/>
    <property type="match status" value="1"/>
</dbReference>
<keyword evidence="6" id="KW-0547">Nucleotide-binding</keyword>
<dbReference type="RefSeq" id="WP_147122641.1">
    <property type="nucleotide sequence ID" value="NZ_VOPY01000002.1"/>
</dbReference>
<evidence type="ECO:0000256" key="7">
    <source>
        <dbReference type="ARBA" id="ARBA00022840"/>
    </source>
</evidence>